<dbReference type="AlphaFoldDB" id="A0A7J5KYC3"/>
<dbReference type="PROSITE" id="PS51635">
    <property type="entry name" value="PNPLA"/>
    <property type="match status" value="1"/>
</dbReference>
<dbReference type="RefSeq" id="WP_117797323.1">
    <property type="nucleotide sequence ID" value="NZ_WCLO01000074.1"/>
</dbReference>
<feature type="transmembrane region" description="Helical" evidence="5">
    <location>
        <begin position="106"/>
        <end position="128"/>
    </location>
</feature>
<gene>
    <name evidence="7" type="ORF">F9962_17540</name>
</gene>
<dbReference type="PANTHER" id="PTHR14226">
    <property type="entry name" value="NEUROPATHY TARGET ESTERASE/SWISS CHEESE D.MELANOGASTER"/>
    <property type="match status" value="1"/>
</dbReference>
<dbReference type="GO" id="GO:0016787">
    <property type="term" value="F:hydrolase activity"/>
    <property type="evidence" value="ECO:0007669"/>
    <property type="project" value="UniProtKB-UniRule"/>
</dbReference>
<dbReference type="InterPro" id="IPR016035">
    <property type="entry name" value="Acyl_Trfase/lysoPLipase"/>
</dbReference>
<evidence type="ECO:0000256" key="2">
    <source>
        <dbReference type="ARBA" id="ARBA00022963"/>
    </source>
</evidence>
<evidence type="ECO:0000313" key="7">
    <source>
        <dbReference type="EMBL" id="KAB5278854.1"/>
    </source>
</evidence>
<evidence type="ECO:0000256" key="1">
    <source>
        <dbReference type="ARBA" id="ARBA00022801"/>
    </source>
</evidence>
<feature type="active site" description="Proton acceptor" evidence="4">
    <location>
        <position position="223"/>
    </location>
</feature>
<dbReference type="EMBL" id="WCLP01000074">
    <property type="protein sequence ID" value="KAB5278854.1"/>
    <property type="molecule type" value="Genomic_DNA"/>
</dbReference>
<dbReference type="SUPFAM" id="SSF52151">
    <property type="entry name" value="FabD/lysophospholipase-like"/>
    <property type="match status" value="1"/>
</dbReference>
<keyword evidence="5" id="KW-1133">Transmembrane helix</keyword>
<name>A0A7J5KYC3_BACSE</name>
<feature type="transmembrane region" description="Helical" evidence="5">
    <location>
        <begin position="79"/>
        <end position="100"/>
    </location>
</feature>
<dbReference type="Gene3D" id="3.40.1090.10">
    <property type="entry name" value="Cytosolic phospholipase A2 catalytic domain"/>
    <property type="match status" value="2"/>
</dbReference>
<dbReference type="Pfam" id="PF01734">
    <property type="entry name" value="Patatin"/>
    <property type="match status" value="1"/>
</dbReference>
<protein>
    <recommendedName>
        <fullName evidence="6">PNPLA domain-containing protein</fullName>
    </recommendedName>
</protein>
<dbReference type="GO" id="GO:0016042">
    <property type="term" value="P:lipid catabolic process"/>
    <property type="evidence" value="ECO:0007669"/>
    <property type="project" value="UniProtKB-UniRule"/>
</dbReference>
<feature type="active site" description="Nucleophile" evidence="4">
    <location>
        <position position="46"/>
    </location>
</feature>
<comment type="caution">
    <text evidence="7">The sequence shown here is derived from an EMBL/GenBank/DDBJ whole genome shotgun (WGS) entry which is preliminary data.</text>
</comment>
<reference evidence="7 8" key="1">
    <citation type="journal article" date="2019" name="Nat. Med.">
        <title>A library of human gut bacterial isolates paired with longitudinal multiomics data enables mechanistic microbiome research.</title>
        <authorList>
            <person name="Poyet M."/>
            <person name="Groussin M."/>
            <person name="Gibbons S.M."/>
            <person name="Avila-Pacheco J."/>
            <person name="Jiang X."/>
            <person name="Kearney S.M."/>
            <person name="Perrotta A.R."/>
            <person name="Berdy B."/>
            <person name="Zhao S."/>
            <person name="Lieberman T.D."/>
            <person name="Swanson P.K."/>
            <person name="Smith M."/>
            <person name="Roesemann S."/>
            <person name="Alexander J.E."/>
            <person name="Rich S.A."/>
            <person name="Livny J."/>
            <person name="Vlamakis H."/>
            <person name="Clish C."/>
            <person name="Bullock K."/>
            <person name="Deik A."/>
            <person name="Scott J."/>
            <person name="Pierce K.A."/>
            <person name="Xavier R.J."/>
            <person name="Alm E.J."/>
        </authorList>
    </citation>
    <scope>NUCLEOTIDE SEQUENCE [LARGE SCALE GENOMIC DNA]</scope>
    <source>
        <strain evidence="7 8">BIOML-A17</strain>
    </source>
</reference>
<evidence type="ECO:0000256" key="3">
    <source>
        <dbReference type="ARBA" id="ARBA00023098"/>
    </source>
</evidence>
<keyword evidence="2 4" id="KW-0442">Lipid degradation</keyword>
<organism evidence="7 8">
    <name type="scientific">Bacteroides stercoris</name>
    <dbReference type="NCBI Taxonomy" id="46506"/>
    <lineage>
        <taxon>Bacteria</taxon>
        <taxon>Pseudomonadati</taxon>
        <taxon>Bacteroidota</taxon>
        <taxon>Bacteroidia</taxon>
        <taxon>Bacteroidales</taxon>
        <taxon>Bacteroidaceae</taxon>
        <taxon>Bacteroides</taxon>
    </lineage>
</organism>
<keyword evidence="5" id="KW-0472">Membrane</keyword>
<dbReference type="InterPro" id="IPR002641">
    <property type="entry name" value="PNPLA_dom"/>
</dbReference>
<feature type="short sequence motif" description="DGA/G" evidence="4">
    <location>
        <begin position="223"/>
        <end position="225"/>
    </location>
</feature>
<dbReference type="InterPro" id="IPR050301">
    <property type="entry name" value="NTE"/>
</dbReference>
<evidence type="ECO:0000256" key="5">
    <source>
        <dbReference type="SAM" id="Phobius"/>
    </source>
</evidence>
<evidence type="ECO:0000256" key="4">
    <source>
        <dbReference type="PROSITE-ProRule" id="PRU01161"/>
    </source>
</evidence>
<dbReference type="PANTHER" id="PTHR14226:SF78">
    <property type="entry name" value="SLR0060 PROTEIN"/>
    <property type="match status" value="1"/>
</dbReference>
<accession>A0A7J5KYC3</accession>
<comment type="caution">
    <text evidence="4">Lacks conserved residue(s) required for the propagation of feature annotation.</text>
</comment>
<sequence>MGENGKRIGLALSGGGYRAAAYHLGTLRALHKMGLLEKVDVISSVSGGSIIAAFYLLHKDEPFEQIEQSFRKCLAHSSLWGAILNLAIVFLLPALLGIFVSGWFLFLYLLLYWGFYLIPSSKWIALYYDRLFFRKKKLKDLPDSPIAGINSTNVATGRLFTFSKQDVGGYDYRENGRSIIKGEEIPISFAVASSTCVPSIFSPTQIDKRYYEEGKYKDTLLVDGGLYDNQGAYILTESTNKLYRVENVVISDAGNARPDIKGVRNTICLMFQSIEVLMNRIRTIQIRTNIYNRTKKNSAYYAYVSLLWSEWNSMVDRFMDNIKKENVPELVLSAHRISLDDVIAFREKNDQNAKFRIEECFKKSIGWQVLLDSAPSKELHEIALSVGTNLTPLSKRKIDALSAHSEWLTELQIKTYLPHLLH</sequence>
<keyword evidence="3 4" id="KW-0443">Lipid metabolism</keyword>
<evidence type="ECO:0000259" key="6">
    <source>
        <dbReference type="PROSITE" id="PS51635"/>
    </source>
</evidence>
<feature type="domain" description="PNPLA" evidence="6">
    <location>
        <begin position="11"/>
        <end position="236"/>
    </location>
</feature>
<proteinExistence type="predicted"/>
<evidence type="ECO:0000313" key="8">
    <source>
        <dbReference type="Proteomes" id="UP000440773"/>
    </source>
</evidence>
<keyword evidence="1 4" id="KW-0378">Hydrolase</keyword>
<keyword evidence="5" id="KW-0812">Transmembrane</keyword>
<dbReference type="Proteomes" id="UP000440773">
    <property type="component" value="Unassembled WGS sequence"/>
</dbReference>